<keyword evidence="4" id="KW-1185">Reference proteome</keyword>
<reference evidence="3" key="1">
    <citation type="submission" date="2023-03" db="EMBL/GenBank/DDBJ databases">
        <title>Chromosome-scale reference genome and RAD-based genetic map of yellow starthistle (Centaurea solstitialis) reveal putative structural variation and QTLs associated with invader traits.</title>
        <authorList>
            <person name="Reatini B."/>
            <person name="Cang F.A."/>
            <person name="Jiang Q."/>
            <person name="Mckibben M.T.W."/>
            <person name="Barker M.S."/>
            <person name="Rieseberg L.H."/>
            <person name="Dlugosch K.M."/>
        </authorList>
    </citation>
    <scope>NUCLEOTIDE SEQUENCE</scope>
    <source>
        <strain evidence="3">CAN-66</strain>
        <tissue evidence="3">Leaf</tissue>
    </source>
</reference>
<dbReference type="InterPro" id="IPR003593">
    <property type="entry name" value="AAA+_ATPase"/>
</dbReference>
<dbReference type="GO" id="GO:0009535">
    <property type="term" value="C:chloroplast thylakoid membrane"/>
    <property type="evidence" value="ECO:0007669"/>
    <property type="project" value="TreeGrafter"/>
</dbReference>
<evidence type="ECO:0000256" key="1">
    <source>
        <dbReference type="SAM" id="MobiDB-lite"/>
    </source>
</evidence>
<accession>A0AA38TCD4</accession>
<organism evidence="3 4">
    <name type="scientific">Centaurea solstitialis</name>
    <name type="common">yellow star-thistle</name>
    <dbReference type="NCBI Taxonomy" id="347529"/>
    <lineage>
        <taxon>Eukaryota</taxon>
        <taxon>Viridiplantae</taxon>
        <taxon>Streptophyta</taxon>
        <taxon>Embryophyta</taxon>
        <taxon>Tracheophyta</taxon>
        <taxon>Spermatophyta</taxon>
        <taxon>Magnoliopsida</taxon>
        <taxon>eudicotyledons</taxon>
        <taxon>Gunneridae</taxon>
        <taxon>Pentapetalae</taxon>
        <taxon>asterids</taxon>
        <taxon>campanulids</taxon>
        <taxon>Asterales</taxon>
        <taxon>Asteraceae</taxon>
        <taxon>Carduoideae</taxon>
        <taxon>Cardueae</taxon>
        <taxon>Centaureinae</taxon>
        <taxon>Centaurea</taxon>
    </lineage>
</organism>
<dbReference type="EMBL" id="JARYMX010000004">
    <property type="protein sequence ID" value="KAJ9554388.1"/>
    <property type="molecule type" value="Genomic_DNA"/>
</dbReference>
<dbReference type="InterPro" id="IPR003959">
    <property type="entry name" value="ATPase_AAA_core"/>
</dbReference>
<comment type="caution">
    <text evidence="3">The sequence shown here is derived from an EMBL/GenBank/DDBJ whole genome shotgun (WGS) entry which is preliminary data.</text>
</comment>
<dbReference type="Proteomes" id="UP001172457">
    <property type="component" value="Chromosome 4"/>
</dbReference>
<dbReference type="AlphaFoldDB" id="A0AA38TCD4"/>
<evidence type="ECO:0000313" key="4">
    <source>
        <dbReference type="Proteomes" id="UP001172457"/>
    </source>
</evidence>
<name>A0AA38TCD4_9ASTR</name>
<dbReference type="Pfam" id="PF00004">
    <property type="entry name" value="AAA"/>
    <property type="match status" value="1"/>
</dbReference>
<proteinExistence type="predicted"/>
<evidence type="ECO:0000313" key="3">
    <source>
        <dbReference type="EMBL" id="KAJ9554388.1"/>
    </source>
</evidence>
<dbReference type="Gene3D" id="3.40.50.300">
    <property type="entry name" value="P-loop containing nucleotide triphosphate hydrolases"/>
    <property type="match status" value="1"/>
</dbReference>
<evidence type="ECO:0000259" key="2">
    <source>
        <dbReference type="SMART" id="SM00382"/>
    </source>
</evidence>
<dbReference type="GO" id="GO:0004176">
    <property type="term" value="F:ATP-dependent peptidase activity"/>
    <property type="evidence" value="ECO:0007669"/>
    <property type="project" value="TreeGrafter"/>
</dbReference>
<dbReference type="SUPFAM" id="SSF52540">
    <property type="entry name" value="P-loop containing nucleoside triphosphate hydrolases"/>
    <property type="match status" value="2"/>
</dbReference>
<feature type="domain" description="AAA+ ATPase" evidence="2">
    <location>
        <begin position="38"/>
        <end position="165"/>
    </location>
</feature>
<dbReference type="SMART" id="SM00382">
    <property type="entry name" value="AAA"/>
    <property type="match status" value="1"/>
</dbReference>
<dbReference type="InterPro" id="IPR027417">
    <property type="entry name" value="P-loop_NTPase"/>
</dbReference>
<gene>
    <name evidence="3" type="ORF">OSB04_018433</name>
</gene>
<dbReference type="GO" id="GO:0016887">
    <property type="term" value="F:ATP hydrolysis activity"/>
    <property type="evidence" value="ECO:0007669"/>
    <property type="project" value="InterPro"/>
</dbReference>
<sequence>MEEVVQLLFLANPNESGGSVVANLRDVRHWNQAFRIWCFFSLHMISLPGTGKTFMTEAVAGEASSDVSFLFDYASEYVDVGIGPTGIEDLFSEAREKQPSIVFIDRIDTIGRSCGTQLLHPALKQNNDDRSGILVIVATNQPESLHEKLIGDNKHLKKIWIHKPDKDGREEIFSSLMREMIIEEKDSICASVASLTKGFARGDLKSLSVDARRIAARRGLFMPVIRTGPMNRSSIPAGPNPTSSYSPAQTDKNDTSLEDSPTTAFAMNVSGSPISRKNPGNSIPCFTYASFLLSINNAYTLKARENEPSVVFIDQIEAIGQPCGTTSTNQLYPALNQYQRQENPYKDGRQEIFASLMKYVVMEDKEDICALVASLIEGFVGENFKRVSGDARGFAARSGHVHVTRDDVRDAVEYGDYVEPIFMGQSYC</sequence>
<dbReference type="PANTHER" id="PTHR23076:SF110">
    <property type="entry name" value="INACTIVE ATP-DEPENDENT ZINC METALLOPROTEASE FTSHI 3, CHLOROPLASTIC-RELATED"/>
    <property type="match status" value="1"/>
</dbReference>
<feature type="compositionally biased region" description="Polar residues" evidence="1">
    <location>
        <begin position="230"/>
        <end position="250"/>
    </location>
</feature>
<feature type="region of interest" description="Disordered" evidence="1">
    <location>
        <begin position="230"/>
        <end position="261"/>
    </location>
</feature>
<dbReference type="GO" id="GO:0006508">
    <property type="term" value="P:proteolysis"/>
    <property type="evidence" value="ECO:0007669"/>
    <property type="project" value="TreeGrafter"/>
</dbReference>
<dbReference type="PANTHER" id="PTHR23076">
    <property type="entry name" value="METALLOPROTEASE M41 FTSH"/>
    <property type="match status" value="1"/>
</dbReference>
<protein>
    <recommendedName>
        <fullName evidence="2">AAA+ ATPase domain-containing protein</fullName>
    </recommendedName>
</protein>
<dbReference type="GO" id="GO:0005524">
    <property type="term" value="F:ATP binding"/>
    <property type="evidence" value="ECO:0007669"/>
    <property type="project" value="InterPro"/>
</dbReference>
<dbReference type="Gene3D" id="1.10.8.60">
    <property type="match status" value="2"/>
</dbReference>